<dbReference type="Proteomes" id="UP000315700">
    <property type="component" value="Chromosome"/>
</dbReference>
<evidence type="ECO:0000259" key="1">
    <source>
        <dbReference type="Pfam" id="PF08241"/>
    </source>
</evidence>
<dbReference type="OrthoDB" id="278023at2"/>
<dbReference type="Pfam" id="PF08241">
    <property type="entry name" value="Methyltransf_11"/>
    <property type="match status" value="1"/>
</dbReference>
<dbReference type="Gene3D" id="3.40.50.150">
    <property type="entry name" value="Vaccinia Virus protein VP39"/>
    <property type="match status" value="1"/>
</dbReference>
<dbReference type="GO" id="GO:0102082">
    <property type="term" value="F:demethylrebeccamycin--D-glucose O-methyltransferase activity"/>
    <property type="evidence" value="ECO:0007669"/>
    <property type="project" value="UniProtKB-EC"/>
</dbReference>
<reference evidence="2 3" key="1">
    <citation type="submission" date="2019-02" db="EMBL/GenBank/DDBJ databases">
        <title>Deep-cultivation of Planctomycetes and their phenomic and genomic characterization uncovers novel biology.</title>
        <authorList>
            <person name="Wiegand S."/>
            <person name="Jogler M."/>
            <person name="Boedeker C."/>
            <person name="Pinto D."/>
            <person name="Vollmers J."/>
            <person name="Rivas-Marin E."/>
            <person name="Kohn T."/>
            <person name="Peeters S.H."/>
            <person name="Heuer A."/>
            <person name="Rast P."/>
            <person name="Oberbeckmann S."/>
            <person name="Bunk B."/>
            <person name="Jeske O."/>
            <person name="Meyerdierks A."/>
            <person name="Storesund J.E."/>
            <person name="Kallscheuer N."/>
            <person name="Luecker S."/>
            <person name="Lage O.M."/>
            <person name="Pohl T."/>
            <person name="Merkel B.J."/>
            <person name="Hornburger P."/>
            <person name="Mueller R.-W."/>
            <person name="Bruemmer F."/>
            <person name="Labrenz M."/>
            <person name="Spormann A.M."/>
            <person name="Op den Camp H."/>
            <person name="Overmann J."/>
            <person name="Amann R."/>
            <person name="Jetten M.S.M."/>
            <person name="Mascher T."/>
            <person name="Medema M.H."/>
            <person name="Devos D.P."/>
            <person name="Kaster A.-K."/>
            <person name="Ovreas L."/>
            <person name="Rohde M."/>
            <person name="Galperin M.Y."/>
            <person name="Jogler C."/>
        </authorList>
    </citation>
    <scope>NUCLEOTIDE SEQUENCE [LARGE SCALE GENOMIC DNA]</scope>
    <source>
        <strain evidence="2 3">Pan44</strain>
    </source>
</reference>
<sequence length="372" mass="42947">MQAVNPHFPESGRIRDSRSGQTWRVDLGRLTCFQRWFRSSLRAKETVAAPSELLMQDAVMESSTMDRVDGNCESIVESTTGQDVHAAYDGSNVLFRLLRMISWGPGLMNLGYFRFRGPFAFLNLLINLENTQRRLVGKSIELLDVKGAQKILDVACGRGKSSFMMHCLNPEATIVGLDLLQRNIDVARLLFGCSPRLSYENGNAMHLEFESGSFDRVQCLEAAFHFPDRSRFLQEAFRVLKPGGRMVVVDFAWRQPEDRKCLEDPETRLVRDIWQWDDLYDVEEYKREARNAGFKEVETVDWSDRVTAPFQATFESLLAVRKRPWLRRRVLGVNPLLNSLSEDDWKQLEEIAKAHDYVRRRSQYMAFVFTKG</sequence>
<keyword evidence="2" id="KW-0808">Transferase</keyword>
<protein>
    <submittedName>
        <fullName evidence="2">Demethylrebeccamycin-D-glucose O-methyltransferase</fullName>
        <ecNumber evidence="2">2.1.1.164</ecNumber>
    </submittedName>
</protein>
<dbReference type="KEGG" id="ccos:Pan44_29410"/>
<dbReference type="InterPro" id="IPR029063">
    <property type="entry name" value="SAM-dependent_MTases_sf"/>
</dbReference>
<evidence type="ECO:0000313" key="2">
    <source>
        <dbReference type="EMBL" id="QDT54902.1"/>
    </source>
</evidence>
<keyword evidence="3" id="KW-1185">Reference proteome</keyword>
<dbReference type="SUPFAM" id="SSF53335">
    <property type="entry name" value="S-adenosyl-L-methionine-dependent methyltransferases"/>
    <property type="match status" value="1"/>
</dbReference>
<dbReference type="GO" id="GO:0008757">
    <property type="term" value="F:S-adenosylmethionine-dependent methyltransferase activity"/>
    <property type="evidence" value="ECO:0007669"/>
    <property type="project" value="InterPro"/>
</dbReference>
<keyword evidence="2" id="KW-0489">Methyltransferase</keyword>
<gene>
    <name evidence="2" type="primary">rebM_2</name>
    <name evidence="2" type="ORF">Pan44_29410</name>
</gene>
<accession>A0A517SFK5</accession>
<dbReference type="EMBL" id="CP036271">
    <property type="protein sequence ID" value="QDT54902.1"/>
    <property type="molecule type" value="Genomic_DNA"/>
</dbReference>
<dbReference type="InterPro" id="IPR013216">
    <property type="entry name" value="Methyltransf_11"/>
</dbReference>
<feature type="domain" description="Methyltransferase type 11" evidence="1">
    <location>
        <begin position="152"/>
        <end position="248"/>
    </location>
</feature>
<name>A0A517SFK5_9PLAN</name>
<dbReference type="InParanoid" id="A0A517SFK5"/>
<dbReference type="EC" id="2.1.1.164" evidence="2"/>
<organism evidence="2 3">
    <name type="scientific">Caulifigura coniformis</name>
    <dbReference type="NCBI Taxonomy" id="2527983"/>
    <lineage>
        <taxon>Bacteria</taxon>
        <taxon>Pseudomonadati</taxon>
        <taxon>Planctomycetota</taxon>
        <taxon>Planctomycetia</taxon>
        <taxon>Planctomycetales</taxon>
        <taxon>Planctomycetaceae</taxon>
        <taxon>Caulifigura</taxon>
    </lineage>
</organism>
<dbReference type="PANTHER" id="PTHR43591">
    <property type="entry name" value="METHYLTRANSFERASE"/>
    <property type="match status" value="1"/>
</dbReference>
<dbReference type="AlphaFoldDB" id="A0A517SFK5"/>
<dbReference type="GO" id="GO:0032259">
    <property type="term" value="P:methylation"/>
    <property type="evidence" value="ECO:0007669"/>
    <property type="project" value="UniProtKB-KW"/>
</dbReference>
<dbReference type="CDD" id="cd02440">
    <property type="entry name" value="AdoMet_MTases"/>
    <property type="match status" value="1"/>
</dbReference>
<evidence type="ECO:0000313" key="3">
    <source>
        <dbReference type="Proteomes" id="UP000315700"/>
    </source>
</evidence>
<proteinExistence type="predicted"/>